<keyword evidence="1" id="KW-0472">Membrane</keyword>
<feature type="transmembrane region" description="Helical" evidence="1">
    <location>
        <begin position="254"/>
        <end position="279"/>
    </location>
</feature>
<name>A0AAD1UP15_EUPCR</name>
<evidence type="ECO:0000313" key="2">
    <source>
        <dbReference type="EMBL" id="CAI2371446.1"/>
    </source>
</evidence>
<feature type="transmembrane region" description="Helical" evidence="1">
    <location>
        <begin position="45"/>
        <end position="64"/>
    </location>
</feature>
<protein>
    <submittedName>
        <fullName evidence="2">Uncharacterized protein</fullName>
    </submittedName>
</protein>
<dbReference type="AlphaFoldDB" id="A0AAD1UP15"/>
<gene>
    <name evidence="2" type="ORF">ECRASSUSDP1_LOCUS12769</name>
</gene>
<accession>A0AAD1UP15</accession>
<keyword evidence="1" id="KW-0812">Transmembrane</keyword>
<comment type="caution">
    <text evidence="2">The sequence shown here is derived from an EMBL/GenBank/DDBJ whole genome shotgun (WGS) entry which is preliminary data.</text>
</comment>
<sequence>MPGSICHPCDKYLGSLIFIGASSGVALLIFLYFSYKFIRLYGITYNCMVMFFLTLNLSIIFRIVQVFHQFNISKKECSYLPPHVCRGGVITYLPLLLMISSFMFSYYNWVYQIRSINDYFSLINPIKKRLTDASLVIVQSIIVGILVWVIVTSCALKDDIKDVFGIFVYVVSVIYAIVATVYIIIGKYYYSKLKYFSPLQAKSMKKRILLSVLFIALPLYLRAIENIVRKLVLDRNNFSFINGSIKNNDFGYPAFSIACYFICELLPICTMMIGTKVVINHYYQNKNDHYGATSDNKLSFNLLSDDREISSIKESSRIENTALSNSKGPESTVGFMKYVDELSGNELTPSFRDSFDNSS</sequence>
<evidence type="ECO:0000313" key="3">
    <source>
        <dbReference type="Proteomes" id="UP001295684"/>
    </source>
</evidence>
<feature type="transmembrane region" description="Helical" evidence="1">
    <location>
        <begin position="130"/>
        <end position="151"/>
    </location>
</feature>
<keyword evidence="1" id="KW-1133">Transmembrane helix</keyword>
<feature type="transmembrane region" description="Helical" evidence="1">
    <location>
        <begin position="12"/>
        <end position="33"/>
    </location>
</feature>
<feature type="transmembrane region" description="Helical" evidence="1">
    <location>
        <begin position="163"/>
        <end position="186"/>
    </location>
</feature>
<dbReference type="Proteomes" id="UP001295684">
    <property type="component" value="Unassembled WGS sequence"/>
</dbReference>
<organism evidence="2 3">
    <name type="scientific">Euplotes crassus</name>
    <dbReference type="NCBI Taxonomy" id="5936"/>
    <lineage>
        <taxon>Eukaryota</taxon>
        <taxon>Sar</taxon>
        <taxon>Alveolata</taxon>
        <taxon>Ciliophora</taxon>
        <taxon>Intramacronucleata</taxon>
        <taxon>Spirotrichea</taxon>
        <taxon>Hypotrichia</taxon>
        <taxon>Euplotida</taxon>
        <taxon>Euplotidae</taxon>
        <taxon>Moneuplotes</taxon>
    </lineage>
</organism>
<dbReference type="EMBL" id="CAMPGE010012686">
    <property type="protein sequence ID" value="CAI2371446.1"/>
    <property type="molecule type" value="Genomic_DNA"/>
</dbReference>
<feature type="transmembrane region" description="Helical" evidence="1">
    <location>
        <begin position="207"/>
        <end position="224"/>
    </location>
</feature>
<reference evidence="2" key="1">
    <citation type="submission" date="2023-07" db="EMBL/GenBank/DDBJ databases">
        <authorList>
            <consortium name="AG Swart"/>
            <person name="Singh M."/>
            <person name="Singh A."/>
            <person name="Seah K."/>
            <person name="Emmerich C."/>
        </authorList>
    </citation>
    <scope>NUCLEOTIDE SEQUENCE</scope>
    <source>
        <strain evidence="2">DP1</strain>
    </source>
</reference>
<keyword evidence="3" id="KW-1185">Reference proteome</keyword>
<evidence type="ECO:0000256" key="1">
    <source>
        <dbReference type="SAM" id="Phobius"/>
    </source>
</evidence>
<proteinExistence type="predicted"/>
<feature type="transmembrane region" description="Helical" evidence="1">
    <location>
        <begin position="89"/>
        <end position="109"/>
    </location>
</feature>